<comment type="caution">
    <text evidence="1">The sequence shown here is derived from an EMBL/GenBank/DDBJ whole genome shotgun (WGS) entry which is preliminary data.</text>
</comment>
<protein>
    <submittedName>
        <fullName evidence="1">Uncharacterized protein</fullName>
    </submittedName>
</protein>
<name>A0A4R6IFP2_9MOLU</name>
<accession>A0A4R6IFP2</accession>
<dbReference type="RefSeq" id="WP_094254542.1">
    <property type="nucleotide sequence ID" value="NZ_NNCE01000002.1"/>
</dbReference>
<organism evidence="1 2">
    <name type="scientific">Mycoplasma testudineum</name>
    <dbReference type="NCBI Taxonomy" id="244584"/>
    <lineage>
        <taxon>Bacteria</taxon>
        <taxon>Bacillati</taxon>
        <taxon>Mycoplasmatota</taxon>
        <taxon>Mollicutes</taxon>
        <taxon>Mycoplasmataceae</taxon>
        <taxon>Mycoplasma</taxon>
    </lineage>
</organism>
<proteinExistence type="predicted"/>
<keyword evidence="2" id="KW-1185">Reference proteome</keyword>
<sequence>MVKKFEKIFNLMATFIFEIYCSNAKVYASSNSKKNNKETVEFIAPTDGYYSVDIIAQKKNLKSYAVEGYYSYFLN</sequence>
<evidence type="ECO:0000313" key="2">
    <source>
        <dbReference type="Proteomes" id="UP000295518"/>
    </source>
</evidence>
<dbReference type="EMBL" id="SNWN01000010">
    <property type="protein sequence ID" value="TDO20541.1"/>
    <property type="molecule type" value="Genomic_DNA"/>
</dbReference>
<evidence type="ECO:0000313" key="1">
    <source>
        <dbReference type="EMBL" id="TDO20541.1"/>
    </source>
</evidence>
<dbReference type="Proteomes" id="UP000295518">
    <property type="component" value="Unassembled WGS sequence"/>
</dbReference>
<reference evidence="1 2" key="1">
    <citation type="submission" date="2019-03" db="EMBL/GenBank/DDBJ databases">
        <title>Genomic Encyclopedia of Archaeal and Bacterial Type Strains, Phase II (KMG-II): from individual species to whole genera.</title>
        <authorList>
            <person name="Goeker M."/>
        </authorList>
    </citation>
    <scope>NUCLEOTIDE SEQUENCE [LARGE SCALE GENOMIC DNA]</scope>
    <source>
        <strain evidence="1 2">ATCC 700618</strain>
    </source>
</reference>
<dbReference type="AlphaFoldDB" id="A0A4R6IFP2"/>
<gene>
    <name evidence="1" type="ORF">EI74_0377</name>
</gene>